<dbReference type="EMBL" id="JAGGKT010000002">
    <property type="protein sequence ID" value="MBP1931081.1"/>
    <property type="molecule type" value="Genomic_DNA"/>
</dbReference>
<reference evidence="10 11" key="1">
    <citation type="submission" date="2021-03" db="EMBL/GenBank/DDBJ databases">
        <title>Genomic Encyclopedia of Type Strains, Phase IV (KMG-IV): sequencing the most valuable type-strain genomes for metagenomic binning, comparative biology and taxonomic classification.</title>
        <authorList>
            <person name="Goeker M."/>
        </authorList>
    </citation>
    <scope>NUCLEOTIDE SEQUENCE [LARGE SCALE GENOMIC DNA]</scope>
    <source>
        <strain evidence="10 11">DSM 24738</strain>
    </source>
</reference>
<proteinExistence type="inferred from homology"/>
<evidence type="ECO:0000256" key="5">
    <source>
        <dbReference type="ARBA" id="ARBA00023136"/>
    </source>
</evidence>
<keyword evidence="7" id="KW-0449">Lipoprotein</keyword>
<evidence type="ECO:0000313" key="10">
    <source>
        <dbReference type="EMBL" id="MBP1931081.1"/>
    </source>
</evidence>
<evidence type="ECO:0000256" key="2">
    <source>
        <dbReference type="ARBA" id="ARBA00007886"/>
    </source>
</evidence>
<dbReference type="InterPro" id="IPR046953">
    <property type="entry name" value="Spore_GerAC-like_C"/>
</dbReference>
<comment type="caution">
    <text evidence="10">The sequence shown here is derived from an EMBL/GenBank/DDBJ whole genome shotgun (WGS) entry which is preliminary data.</text>
</comment>
<evidence type="ECO:0000259" key="9">
    <source>
        <dbReference type="Pfam" id="PF25198"/>
    </source>
</evidence>
<gene>
    <name evidence="10" type="ORF">J2Z37_001078</name>
</gene>
<sequence length="384" mass="43105">MKRRIGAAGLSLFISATLVITGCAQQKILDKMGLSVVIGYDRVDKDRLLGTNVLHQFDPMASESVQIVASTAYTSKGTRDKSNLEMAKKAVSGQLRVTLYSEQLAKEGIINLVDTLARDPTIGARVFLAISKGRAHDILKHRYPEFGNIGTYMYQTISQNIEGESMISPTLHDFMHDYSSVGRDTILPYLEQRGKEGNELVISGAALFQQDRMVGVIPTKEVFYVKLLRDRFQAGSIEISIPREVLGKYMKVSQKKRGNDPIFLVLDTLSSSSTFKLVDKNRPQINTEIKITGRLQEVSEVVDLSKPEIIHKIEKAISQAMMNEGNKVIAKLQKLETDPIGFGEIYRSSVRHSNLTRDKWYEMYRDAKLNLKVEMTLVRTGVIE</sequence>
<keyword evidence="3" id="KW-0309">Germination</keyword>
<dbReference type="InterPro" id="IPR038501">
    <property type="entry name" value="Spore_GerAC_C_sf"/>
</dbReference>
<evidence type="ECO:0000259" key="8">
    <source>
        <dbReference type="Pfam" id="PF05504"/>
    </source>
</evidence>
<evidence type="ECO:0000256" key="4">
    <source>
        <dbReference type="ARBA" id="ARBA00022729"/>
    </source>
</evidence>
<accession>A0ABS4GLF9</accession>
<dbReference type="Proteomes" id="UP001519343">
    <property type="component" value="Unassembled WGS sequence"/>
</dbReference>
<dbReference type="RefSeq" id="WP_209809177.1">
    <property type="nucleotide sequence ID" value="NZ_JAGGKT010000002.1"/>
</dbReference>
<feature type="domain" description="Spore germination protein N-terminal" evidence="9">
    <location>
        <begin position="26"/>
        <end position="191"/>
    </location>
</feature>
<dbReference type="InterPro" id="IPR057336">
    <property type="entry name" value="GerAC_N"/>
</dbReference>
<dbReference type="Pfam" id="PF25198">
    <property type="entry name" value="Spore_GerAC_N"/>
    <property type="match status" value="1"/>
</dbReference>
<dbReference type="Pfam" id="PF05504">
    <property type="entry name" value="Spore_GerAC"/>
    <property type="match status" value="1"/>
</dbReference>
<organism evidence="10 11">
    <name type="scientific">Ammoniphilus resinae</name>
    <dbReference type="NCBI Taxonomy" id="861532"/>
    <lineage>
        <taxon>Bacteria</taxon>
        <taxon>Bacillati</taxon>
        <taxon>Bacillota</taxon>
        <taxon>Bacilli</taxon>
        <taxon>Bacillales</taxon>
        <taxon>Paenibacillaceae</taxon>
        <taxon>Aneurinibacillus group</taxon>
        <taxon>Ammoniphilus</taxon>
    </lineage>
</organism>
<dbReference type="PANTHER" id="PTHR35789">
    <property type="entry name" value="SPORE GERMINATION PROTEIN B3"/>
    <property type="match status" value="1"/>
</dbReference>
<name>A0ABS4GLF9_9BACL</name>
<evidence type="ECO:0000256" key="7">
    <source>
        <dbReference type="ARBA" id="ARBA00023288"/>
    </source>
</evidence>
<evidence type="ECO:0000313" key="11">
    <source>
        <dbReference type="Proteomes" id="UP001519343"/>
    </source>
</evidence>
<dbReference type="NCBIfam" id="TIGR02887">
    <property type="entry name" value="spore_ger_x_C"/>
    <property type="match status" value="1"/>
</dbReference>
<dbReference type="InterPro" id="IPR008844">
    <property type="entry name" value="Spore_GerAC-like"/>
</dbReference>
<keyword evidence="11" id="KW-1185">Reference proteome</keyword>
<dbReference type="PANTHER" id="PTHR35789:SF1">
    <property type="entry name" value="SPORE GERMINATION PROTEIN B3"/>
    <property type="match status" value="1"/>
</dbReference>
<comment type="subcellular location">
    <subcellularLocation>
        <location evidence="1">Membrane</location>
        <topology evidence="1">Lipid-anchor</topology>
    </subcellularLocation>
</comment>
<evidence type="ECO:0000256" key="6">
    <source>
        <dbReference type="ARBA" id="ARBA00023139"/>
    </source>
</evidence>
<dbReference type="Gene3D" id="3.30.300.210">
    <property type="entry name" value="Nutrient germinant receptor protein C, domain 3"/>
    <property type="match status" value="1"/>
</dbReference>
<feature type="domain" description="Spore germination GerAC-like C-terminal" evidence="8">
    <location>
        <begin position="203"/>
        <end position="381"/>
    </location>
</feature>
<protein>
    <submittedName>
        <fullName evidence="10">Spore germination protein</fullName>
    </submittedName>
</protein>
<evidence type="ECO:0000256" key="3">
    <source>
        <dbReference type="ARBA" id="ARBA00022544"/>
    </source>
</evidence>
<keyword evidence="4" id="KW-0732">Signal</keyword>
<keyword evidence="6" id="KW-0564">Palmitate</keyword>
<comment type="similarity">
    <text evidence="2">Belongs to the GerABKC lipoprotein family.</text>
</comment>
<evidence type="ECO:0000256" key="1">
    <source>
        <dbReference type="ARBA" id="ARBA00004635"/>
    </source>
</evidence>
<keyword evidence="5" id="KW-0472">Membrane</keyword>
<dbReference type="PROSITE" id="PS51257">
    <property type="entry name" value="PROKAR_LIPOPROTEIN"/>
    <property type="match status" value="1"/>
</dbReference>